<evidence type="ECO:0000313" key="3">
    <source>
        <dbReference type="Proteomes" id="UP000011740"/>
    </source>
</evidence>
<evidence type="ECO:0000256" key="1">
    <source>
        <dbReference type="SAM" id="MobiDB-lite"/>
    </source>
</evidence>
<proteinExistence type="predicted"/>
<reference evidence="2 3" key="1">
    <citation type="journal article" date="2013" name="Genome Announc.">
        <title>Whole-Genome Shotgun Assembly and Analysis of the Genome of Streptomyces mobaraensis DSM 40847, a Strain for Industrial Production of Microbial Transglutaminase.</title>
        <authorList>
            <person name="Yang H."/>
            <person name="He T."/>
            <person name="Wu W."/>
            <person name="Zhu W."/>
            <person name="Lu B."/>
            <person name="Sun W."/>
        </authorList>
    </citation>
    <scope>NUCLEOTIDE SEQUENCE [LARGE SCALE GENOMIC DNA]</scope>
    <source>
        <strain evidence="2 3">DSM 40847</strain>
    </source>
</reference>
<dbReference type="PATRIC" id="fig|1223523.3.peg.6131"/>
<feature type="compositionally biased region" description="Pro residues" evidence="1">
    <location>
        <begin position="434"/>
        <end position="449"/>
    </location>
</feature>
<name>M3ASX7_STRM1</name>
<organism evidence="2 3">
    <name type="scientific">Streptomyces mobaraensis (strain ATCC 29032 / DSM 40847 / JCM 4168 / NBRC 13819 / NCIMB 11159 / IPCR 16-22)</name>
    <dbReference type="NCBI Taxonomy" id="1223523"/>
    <lineage>
        <taxon>Bacteria</taxon>
        <taxon>Bacillati</taxon>
        <taxon>Actinomycetota</taxon>
        <taxon>Actinomycetes</taxon>
        <taxon>Kitasatosporales</taxon>
        <taxon>Streptomycetaceae</taxon>
        <taxon>Streptomyces</taxon>
    </lineage>
</organism>
<evidence type="ECO:0000313" key="2">
    <source>
        <dbReference type="EMBL" id="EME96697.1"/>
    </source>
</evidence>
<dbReference type="RefSeq" id="WP_004954821.1">
    <property type="nucleotide sequence ID" value="NZ_AORZ01000183.1"/>
</dbReference>
<dbReference type="EMBL" id="AORZ01000183">
    <property type="protein sequence ID" value="EME96697.1"/>
    <property type="molecule type" value="Genomic_DNA"/>
</dbReference>
<accession>M3ASX7</accession>
<gene>
    <name evidence="2" type="ORF">H340_30208</name>
</gene>
<sequence length="449" mass="49030">MVTVPDLHDAKPQLWRDAADDVLRAAKHCEEIGGLARDRVAATLRQCWIGDGGEAARKTFVQHAGDYEAAALSLRALTKAYDDLAEAIENAQRDLTSALDYARSNDLHVDESGRVQLAHAVATAPGDTTYTDRISHAQGIINDALTKAAAADVKAADAIRAVKGLTEIKDPAMVKEALVPGSPLNVALHLANGPGGLHPVNVGAAQLAAVDRAARETGMSKTLLLAILWQEQQWYQNHDKDPNSLLGRFGRVFDWSLEETIKPDKSLGITHMKLKTAREVIRNHDKDFTVGGQRLSDLSDAQLTKYIEENPNEDIRLSAYLLQDLKKNPYGARTDKHLFLLYAADTPQVREANERYGDDTDSRGGAIRHRASNWDKLQPHLTDAQRWESFTDEQRAQALKQLESQTPKGHHFDLGPLFDTGGRTTGTGSGEPKPGTPSPEPGPAPTPPK</sequence>
<protein>
    <submittedName>
        <fullName evidence="2">Uncharacterized protein</fullName>
    </submittedName>
</protein>
<dbReference type="STRING" id="1223523.H340_30208"/>
<feature type="compositionally biased region" description="Basic and acidic residues" evidence="1">
    <location>
        <begin position="352"/>
        <end position="362"/>
    </location>
</feature>
<dbReference type="Proteomes" id="UP000011740">
    <property type="component" value="Unassembled WGS sequence"/>
</dbReference>
<dbReference type="eggNOG" id="ENOG5031ZU4">
    <property type="taxonomic scope" value="Bacteria"/>
</dbReference>
<dbReference type="AlphaFoldDB" id="M3ASX7"/>
<feature type="region of interest" description="Disordered" evidence="1">
    <location>
        <begin position="402"/>
        <end position="449"/>
    </location>
</feature>
<comment type="caution">
    <text evidence="2">The sequence shown here is derived from an EMBL/GenBank/DDBJ whole genome shotgun (WGS) entry which is preliminary data.</text>
</comment>
<feature type="region of interest" description="Disordered" evidence="1">
    <location>
        <begin position="352"/>
        <end position="380"/>
    </location>
</feature>